<organism evidence="2 3">
    <name type="scientific">Trichoderma asperellum (strain ATCC 204424 / CBS 433.97 / NBRC 101777)</name>
    <dbReference type="NCBI Taxonomy" id="1042311"/>
    <lineage>
        <taxon>Eukaryota</taxon>
        <taxon>Fungi</taxon>
        <taxon>Dikarya</taxon>
        <taxon>Ascomycota</taxon>
        <taxon>Pezizomycotina</taxon>
        <taxon>Sordariomycetes</taxon>
        <taxon>Hypocreomycetidae</taxon>
        <taxon>Hypocreales</taxon>
        <taxon>Hypocreaceae</taxon>
        <taxon>Trichoderma</taxon>
    </lineage>
</organism>
<feature type="compositionally biased region" description="Acidic residues" evidence="1">
    <location>
        <begin position="216"/>
        <end position="225"/>
    </location>
</feature>
<sequence length="232" mass="24999">MPRSGYDLTGAAQGSPASEAATRARQRADTASRTPRAGTPTNPSRQDGDDQEITPRASRIGVFAGTAPANFQTIFQMGFIPQRIERPELYQNPLSMSSAQNASQSLMMPVNPQYGFRIPPAAQSTAFARAAIPVSTSQDMGFLNAQAPFGASSRQPIDSGAANSRAEQHLFQRSGGRFHAMPVSQHVFPTHHNRDPNAQSPFYSSHSRTGTGPSDTVDEDAEMTDVDGQRHK</sequence>
<dbReference type="Proteomes" id="UP000240493">
    <property type="component" value="Unassembled WGS sequence"/>
</dbReference>
<evidence type="ECO:0000256" key="1">
    <source>
        <dbReference type="SAM" id="MobiDB-lite"/>
    </source>
</evidence>
<keyword evidence="3" id="KW-1185">Reference proteome</keyword>
<name>A0A2T3ZI04_TRIA4</name>
<evidence type="ECO:0000313" key="2">
    <source>
        <dbReference type="EMBL" id="PTB44439.1"/>
    </source>
</evidence>
<feature type="region of interest" description="Disordered" evidence="1">
    <location>
        <begin position="187"/>
        <end position="232"/>
    </location>
</feature>
<feature type="compositionally biased region" description="Polar residues" evidence="1">
    <location>
        <begin position="196"/>
        <end position="214"/>
    </location>
</feature>
<dbReference type="AlphaFoldDB" id="A0A2T3ZI04"/>
<dbReference type="EMBL" id="KZ679258">
    <property type="protein sequence ID" value="PTB44439.1"/>
    <property type="molecule type" value="Genomic_DNA"/>
</dbReference>
<proteinExistence type="predicted"/>
<gene>
    <name evidence="2" type="ORF">M441DRAFT_133010</name>
</gene>
<evidence type="ECO:0000313" key="3">
    <source>
        <dbReference type="Proteomes" id="UP000240493"/>
    </source>
</evidence>
<dbReference type="OrthoDB" id="4892176at2759"/>
<accession>A0A2T3ZI04</accession>
<reference evidence="2 3" key="1">
    <citation type="submission" date="2016-07" db="EMBL/GenBank/DDBJ databases">
        <title>Multiple horizontal gene transfer events from other fungi enriched the ability of initially mycotrophic Trichoderma (Ascomycota) to feed on dead plant biomass.</title>
        <authorList>
            <consortium name="DOE Joint Genome Institute"/>
            <person name="Aerts A."/>
            <person name="Atanasova L."/>
            <person name="Chenthamara K."/>
            <person name="Zhang J."/>
            <person name="Grujic M."/>
            <person name="Henrissat B."/>
            <person name="Kuo A."/>
            <person name="Salamov A."/>
            <person name="Lipzen A."/>
            <person name="Labutti K."/>
            <person name="Barry K."/>
            <person name="Miao Y."/>
            <person name="Rahimi M.J."/>
            <person name="Shen Q."/>
            <person name="Grigoriev I.V."/>
            <person name="Kubicek C.P."/>
            <person name="Druzhinina I.S."/>
        </authorList>
    </citation>
    <scope>NUCLEOTIDE SEQUENCE [LARGE SCALE GENOMIC DNA]</scope>
    <source>
        <strain evidence="2 3">CBS 433.97</strain>
    </source>
</reference>
<feature type="region of interest" description="Disordered" evidence="1">
    <location>
        <begin position="1"/>
        <end position="52"/>
    </location>
</feature>
<protein>
    <submittedName>
        <fullName evidence="2">Uncharacterized protein</fullName>
    </submittedName>
</protein>